<feature type="domain" description="PiggyBac transposable element-derived protein" evidence="2">
    <location>
        <begin position="221"/>
        <end position="497"/>
    </location>
</feature>
<feature type="non-terminal residue" evidence="3">
    <location>
        <position position="500"/>
    </location>
</feature>
<organism evidence="3 4">
    <name type="scientific">Dinothrombium tinctorium</name>
    <dbReference type="NCBI Taxonomy" id="1965070"/>
    <lineage>
        <taxon>Eukaryota</taxon>
        <taxon>Metazoa</taxon>
        <taxon>Ecdysozoa</taxon>
        <taxon>Arthropoda</taxon>
        <taxon>Chelicerata</taxon>
        <taxon>Arachnida</taxon>
        <taxon>Acari</taxon>
        <taxon>Acariformes</taxon>
        <taxon>Trombidiformes</taxon>
        <taxon>Prostigmata</taxon>
        <taxon>Anystina</taxon>
        <taxon>Parasitengona</taxon>
        <taxon>Trombidioidea</taxon>
        <taxon>Trombidiidae</taxon>
        <taxon>Dinothrombium</taxon>
    </lineage>
</organism>
<sequence length="500" mass="58946">MNEENNDRFYDLDGRRWSENPTFRATPRPYISEGLTSVCDNIINRKQCFKLFICEHISNKILSETNKKGAEIFGINQWITMDSIEFDAFLGLLVIFGALRIRKRAVDYIWNQNCAFRIPICSMTMSKNRFKQIMRALHFESRENILSEFHSQRNEANTENENVHFNNSTRSQNNENDERINGRAENEQDRFHFDERNVNVGNDNVSLQENQQPLEQQGQVNVVLKKDKLAPIRRVFELFNENLRKPYKPSPNLTIDEQLMGFRGRVPFRMYIRGKPDKTGIENHFLVDSVNGYLLRMMTYLGKLNGKKPEKNLAKKIIDYLTQYLTANYNITADNFFTSFETARELFKRKITFLGTLRQNKRCIAKFLKETRNRKVFSTKFAFFEEVTTLSYCRRPNKLVYLLSTLHHEPELLDNTIASEQAMSIYRGKDKSKLQNTSGEYVLRSTNNQKFEKIENDFISKKRERKSKLPVMIEMYNKTKGGVDLLDKLLKEYSCRRCVR</sequence>
<dbReference type="InterPro" id="IPR029526">
    <property type="entry name" value="PGBD"/>
</dbReference>
<name>A0A443Q986_9ACAR</name>
<dbReference type="AlphaFoldDB" id="A0A443Q986"/>
<dbReference type="STRING" id="1965070.A0A443Q986"/>
<dbReference type="EMBL" id="NCKU01014466">
    <property type="protein sequence ID" value="RWR99583.1"/>
    <property type="molecule type" value="Genomic_DNA"/>
</dbReference>
<reference evidence="3 4" key="1">
    <citation type="journal article" date="2018" name="Gigascience">
        <title>Genomes of trombidid mites reveal novel predicted allergens and laterally-transferred genes associated with secondary metabolism.</title>
        <authorList>
            <person name="Dong X."/>
            <person name="Chaisiri K."/>
            <person name="Xia D."/>
            <person name="Armstrong S.D."/>
            <person name="Fang Y."/>
            <person name="Donnelly M.J."/>
            <person name="Kadowaki T."/>
            <person name="McGarry J.W."/>
            <person name="Darby A.C."/>
            <person name="Makepeace B.L."/>
        </authorList>
    </citation>
    <scope>NUCLEOTIDE SEQUENCE [LARGE SCALE GENOMIC DNA]</scope>
    <source>
        <strain evidence="3">UoL-WK</strain>
    </source>
</reference>
<feature type="domain" description="PiggyBac transposable element-derived protein" evidence="2">
    <location>
        <begin position="46"/>
        <end position="143"/>
    </location>
</feature>
<evidence type="ECO:0000313" key="4">
    <source>
        <dbReference type="Proteomes" id="UP000285301"/>
    </source>
</evidence>
<keyword evidence="4" id="KW-1185">Reference proteome</keyword>
<dbReference type="Proteomes" id="UP000285301">
    <property type="component" value="Unassembled WGS sequence"/>
</dbReference>
<dbReference type="PANTHER" id="PTHR46599:SF6">
    <property type="entry name" value="DUAL SPECIFICITY PHOSPHATASE 26"/>
    <property type="match status" value="1"/>
</dbReference>
<proteinExistence type="predicted"/>
<dbReference type="OrthoDB" id="6492130at2759"/>
<protein>
    <submittedName>
        <fullName evidence="3">PiggyBac transposable element-derived protein 4-like protein</fullName>
    </submittedName>
</protein>
<dbReference type="PANTHER" id="PTHR46599">
    <property type="entry name" value="PIGGYBAC TRANSPOSABLE ELEMENT-DERIVED PROTEIN 4"/>
    <property type="match status" value="1"/>
</dbReference>
<dbReference type="Pfam" id="PF13843">
    <property type="entry name" value="DDE_Tnp_1_7"/>
    <property type="match status" value="2"/>
</dbReference>
<feature type="region of interest" description="Disordered" evidence="1">
    <location>
        <begin position="156"/>
        <end position="177"/>
    </location>
</feature>
<feature type="compositionally biased region" description="Polar residues" evidence="1">
    <location>
        <begin position="156"/>
        <end position="174"/>
    </location>
</feature>
<evidence type="ECO:0000313" key="3">
    <source>
        <dbReference type="EMBL" id="RWR99583.1"/>
    </source>
</evidence>
<evidence type="ECO:0000259" key="2">
    <source>
        <dbReference type="Pfam" id="PF13843"/>
    </source>
</evidence>
<accession>A0A443Q986</accession>
<evidence type="ECO:0000256" key="1">
    <source>
        <dbReference type="SAM" id="MobiDB-lite"/>
    </source>
</evidence>
<comment type="caution">
    <text evidence="3">The sequence shown here is derived from an EMBL/GenBank/DDBJ whole genome shotgun (WGS) entry which is preliminary data.</text>
</comment>
<gene>
    <name evidence="3" type="ORF">B4U79_05404</name>
</gene>